<keyword evidence="3 4" id="KW-0443">Lipid metabolism</keyword>
<feature type="short sequence motif" description="GXGXXG" evidence="4">
    <location>
        <begin position="65"/>
        <end position="70"/>
    </location>
</feature>
<dbReference type="CDD" id="cd07208">
    <property type="entry name" value="Pat_hypo_Ecoli_yjju_like"/>
    <property type="match status" value="1"/>
</dbReference>
<evidence type="ECO:0000313" key="7">
    <source>
        <dbReference type="EMBL" id="ABO24222.1"/>
    </source>
</evidence>
<evidence type="ECO:0000259" key="6">
    <source>
        <dbReference type="PROSITE" id="PS51635"/>
    </source>
</evidence>
<feature type="active site" description="Nucleophile" evidence="4">
    <location>
        <position position="95"/>
    </location>
</feature>
<dbReference type="Proteomes" id="UP000001558">
    <property type="component" value="Chromosome"/>
</dbReference>
<gene>
    <name evidence="7" type="ordered locus">Shew_2356</name>
</gene>
<dbReference type="Gene3D" id="3.40.1090.10">
    <property type="entry name" value="Cytosolic phospholipase A2 catalytic domain"/>
    <property type="match status" value="2"/>
</dbReference>
<evidence type="ECO:0000256" key="5">
    <source>
        <dbReference type="SAM" id="MobiDB-lite"/>
    </source>
</evidence>
<dbReference type="GO" id="GO:0016042">
    <property type="term" value="P:lipid catabolic process"/>
    <property type="evidence" value="ECO:0007669"/>
    <property type="project" value="UniProtKB-UniRule"/>
</dbReference>
<dbReference type="InterPro" id="IPR002641">
    <property type="entry name" value="PNPLA_dom"/>
</dbReference>
<keyword evidence="1 4" id="KW-0378">Hydrolase</keyword>
<dbReference type="SUPFAM" id="SSF52151">
    <property type="entry name" value="FabD/lysophospholipase-like"/>
    <property type="match status" value="1"/>
</dbReference>
<protein>
    <submittedName>
        <fullName evidence="7">Patatin</fullName>
    </submittedName>
</protein>
<feature type="region of interest" description="Disordered" evidence="5">
    <location>
        <begin position="19"/>
        <end position="49"/>
    </location>
</feature>
<feature type="active site" description="Proton acceptor" evidence="4">
    <location>
        <position position="217"/>
    </location>
</feature>
<dbReference type="HOGENOM" id="CLU_048271_0_0_6"/>
<dbReference type="InterPro" id="IPR037483">
    <property type="entry name" value="YjjU-like"/>
</dbReference>
<dbReference type="InterPro" id="IPR050301">
    <property type="entry name" value="NTE"/>
</dbReference>
<evidence type="ECO:0000256" key="2">
    <source>
        <dbReference type="ARBA" id="ARBA00022963"/>
    </source>
</evidence>
<dbReference type="InterPro" id="IPR045943">
    <property type="entry name" value="DUF6363"/>
</dbReference>
<evidence type="ECO:0000256" key="3">
    <source>
        <dbReference type="ARBA" id="ARBA00023098"/>
    </source>
</evidence>
<proteinExistence type="predicted"/>
<name>A3QFH4_SHELP</name>
<evidence type="ECO:0000256" key="1">
    <source>
        <dbReference type="ARBA" id="ARBA00022801"/>
    </source>
</evidence>
<dbReference type="eggNOG" id="COG4667">
    <property type="taxonomic scope" value="Bacteria"/>
</dbReference>
<dbReference type="PANTHER" id="PTHR14226">
    <property type="entry name" value="NEUROPATHY TARGET ESTERASE/SWISS CHEESE D.MELANOGASTER"/>
    <property type="match status" value="1"/>
</dbReference>
<dbReference type="Pfam" id="PF01734">
    <property type="entry name" value="Patatin"/>
    <property type="match status" value="1"/>
</dbReference>
<feature type="short sequence motif" description="DGA/G" evidence="4">
    <location>
        <begin position="217"/>
        <end position="219"/>
    </location>
</feature>
<evidence type="ECO:0000256" key="4">
    <source>
        <dbReference type="PROSITE-ProRule" id="PRU01161"/>
    </source>
</evidence>
<dbReference type="STRING" id="323850.Shew_2356"/>
<dbReference type="AlphaFoldDB" id="A3QFH4"/>
<feature type="short sequence motif" description="GXSXG" evidence="4">
    <location>
        <begin position="93"/>
        <end position="97"/>
    </location>
</feature>
<dbReference type="PROSITE" id="PS51635">
    <property type="entry name" value="PNPLA"/>
    <property type="match status" value="1"/>
</dbReference>
<dbReference type="Pfam" id="PF19890">
    <property type="entry name" value="DUF6363"/>
    <property type="match status" value="1"/>
</dbReference>
<evidence type="ECO:0000313" key="8">
    <source>
        <dbReference type="Proteomes" id="UP000001558"/>
    </source>
</evidence>
<keyword evidence="8" id="KW-1185">Reference proteome</keyword>
<dbReference type="OrthoDB" id="9802424at2"/>
<reference evidence="7 8" key="1">
    <citation type="submission" date="2007-03" db="EMBL/GenBank/DDBJ databases">
        <title>Complete sequence of Shewanella loihica PV-4.</title>
        <authorList>
            <consortium name="US DOE Joint Genome Institute"/>
            <person name="Copeland A."/>
            <person name="Lucas S."/>
            <person name="Lapidus A."/>
            <person name="Barry K."/>
            <person name="Detter J.C."/>
            <person name="Glavina del Rio T."/>
            <person name="Hammon N."/>
            <person name="Israni S."/>
            <person name="Dalin E."/>
            <person name="Tice H."/>
            <person name="Pitluck S."/>
            <person name="Chain P."/>
            <person name="Malfatti S."/>
            <person name="Shin M."/>
            <person name="Vergez L."/>
            <person name="Schmutz J."/>
            <person name="Larimer F."/>
            <person name="Land M."/>
            <person name="Hauser L."/>
            <person name="Kyrpides N."/>
            <person name="Mikhailova N."/>
            <person name="Romine M.F."/>
            <person name="Serres G."/>
            <person name="Fredrickson J."/>
            <person name="Tiedje J."/>
            <person name="Richardson P."/>
        </authorList>
    </citation>
    <scope>NUCLEOTIDE SEQUENCE [LARGE SCALE GENOMIC DNA]</scope>
    <source>
        <strain evidence="8">ATCC BAA-1088 / PV-4</strain>
    </source>
</reference>
<organism evidence="7 8">
    <name type="scientific">Shewanella loihica (strain ATCC BAA-1088 / PV-4)</name>
    <dbReference type="NCBI Taxonomy" id="323850"/>
    <lineage>
        <taxon>Bacteria</taxon>
        <taxon>Pseudomonadati</taxon>
        <taxon>Pseudomonadota</taxon>
        <taxon>Gammaproteobacteria</taxon>
        <taxon>Alteromonadales</taxon>
        <taxon>Shewanellaceae</taxon>
        <taxon>Shewanella</taxon>
    </lineage>
</organism>
<dbReference type="KEGG" id="slo:Shew_2356"/>
<keyword evidence="2 4" id="KW-0442">Lipid degradation</keyword>
<accession>A3QFH4</accession>
<dbReference type="EMBL" id="CP000606">
    <property type="protein sequence ID" value="ABO24222.1"/>
    <property type="molecule type" value="Genomic_DNA"/>
</dbReference>
<dbReference type="PANTHER" id="PTHR14226:SF25">
    <property type="entry name" value="PHOSPHOESTERASE"/>
    <property type="match status" value="1"/>
</dbReference>
<feature type="compositionally biased region" description="Polar residues" evidence="5">
    <location>
        <begin position="19"/>
        <end position="32"/>
    </location>
</feature>
<dbReference type="InterPro" id="IPR016035">
    <property type="entry name" value="Acyl_Trfase/lysoPLipase"/>
</dbReference>
<sequence>MHSLNSGFPNAGFLTASFPNTGSQNTDSTGSLSLLDPSLTPKEEDSQLGQELTPVQANTALIAEGGGQRGIFTAGVLDAWLERGYNPFALLIGTSAGAQNLSSYLTGQIGFAKQAIKGLSRDPQFVKVSRGLAGKSTVDLDWYFNQVQGESLGLDLSAGMRALRHRQLLFSMTNGSNYQAIFRQPDKQNWLELLKASSALPFLYRQGVPLEDSFYVDGGLSAPLPVEEAYRRGATKIVVIRTMPEEYQAYTPWVNRLKSRICSSNRCPRAIEYYLHHEAEYKRSLSFIDNPPEGVEIIQLFPRRALASKLLGSSTAELDRDYRLGRLAGFKFLKQDSLSTMKCAA</sequence>
<dbReference type="GO" id="GO:0016787">
    <property type="term" value="F:hydrolase activity"/>
    <property type="evidence" value="ECO:0007669"/>
    <property type="project" value="UniProtKB-UniRule"/>
</dbReference>
<feature type="domain" description="PNPLA" evidence="6">
    <location>
        <begin position="61"/>
        <end position="230"/>
    </location>
</feature>